<proteinExistence type="predicted"/>
<dbReference type="InterPro" id="IPR050346">
    <property type="entry name" value="FMO-like"/>
</dbReference>
<dbReference type="Proteomes" id="UP000799767">
    <property type="component" value="Unassembled WGS sequence"/>
</dbReference>
<evidence type="ECO:0000256" key="1">
    <source>
        <dbReference type="ARBA" id="ARBA00022630"/>
    </source>
</evidence>
<sequence length="580" mass="65262">MESNHSSVEVLVIGSGIGGLSAAKTYLELQPSTDLLIVEQRKSLGGVWAYENCYEGLKTNNLSGTYEWPDFPMEAEKYGVKVGGHIPGMAMHKYMVDFSKHFGLYERIEFRSTVLEVEKMSDKSWNVTIETAAADDSKSIRVINCTKLIVASGLASKPNPITLPGQEHFGRPIMNQGKLRTEGQAAADDPNVKSVTIIGASKSGYDAVFLMASHGKKVDWIIRKSGGGASAMAPPWIPLPGRGMVMIEHAATMRYYTWMSPCIWGNYDGFGWIRSFFHGTRIGRWLTYHFWEKLRLDGVAGNGYREDESIKHLEPDEGLFWTSRVGIHNYTTKDGSIHEYVKSGQVKITKDDITELAPNGTINLAGGGQISTDCLIQTTGWSLLPSVKYSPAGIEAQIGVPHIPKDEAEVRFWSELDRRADQEILRRFPALQNPPKKVLPYKYDETPLRMYRGIAPPGLTVEGDNSIAFIKMVHSTSNFLIAEVQSLWAFAYLQNKLPIDRDRVFWSTALTSRYGKVRYPCGFPHEFIWDVVPYADMLLTDLGLRRWRKNTWTSEIFDGYVVQDYKGINREWKQKFVSAA</sequence>
<dbReference type="PANTHER" id="PTHR23023">
    <property type="entry name" value="DIMETHYLANILINE MONOOXYGENASE"/>
    <property type="match status" value="1"/>
</dbReference>
<dbReference type="GeneID" id="54478056"/>
<dbReference type="GO" id="GO:0016491">
    <property type="term" value="F:oxidoreductase activity"/>
    <property type="evidence" value="ECO:0007669"/>
    <property type="project" value="UniProtKB-KW"/>
</dbReference>
<dbReference type="EMBL" id="MU001634">
    <property type="protein sequence ID" value="KAF2484810.1"/>
    <property type="molecule type" value="Genomic_DNA"/>
</dbReference>
<accession>A0A6A6PXH4</accession>
<dbReference type="SUPFAM" id="SSF51905">
    <property type="entry name" value="FAD/NAD(P)-binding domain"/>
    <property type="match status" value="1"/>
</dbReference>
<keyword evidence="2" id="KW-0274">FAD</keyword>
<reference evidence="5" key="1">
    <citation type="journal article" date="2020" name="Stud. Mycol.">
        <title>101 Dothideomycetes genomes: a test case for predicting lifestyles and emergence of pathogens.</title>
        <authorList>
            <person name="Haridas S."/>
            <person name="Albert R."/>
            <person name="Binder M."/>
            <person name="Bloem J."/>
            <person name="Labutti K."/>
            <person name="Salamov A."/>
            <person name="Andreopoulos B."/>
            <person name="Baker S."/>
            <person name="Barry K."/>
            <person name="Bills G."/>
            <person name="Bluhm B."/>
            <person name="Cannon C."/>
            <person name="Castanera R."/>
            <person name="Culley D."/>
            <person name="Daum C."/>
            <person name="Ezra D."/>
            <person name="Gonzalez J."/>
            <person name="Henrissat B."/>
            <person name="Kuo A."/>
            <person name="Liang C."/>
            <person name="Lipzen A."/>
            <person name="Lutzoni F."/>
            <person name="Magnuson J."/>
            <person name="Mondo S."/>
            <person name="Nolan M."/>
            <person name="Ohm R."/>
            <person name="Pangilinan J."/>
            <person name="Park H.-J."/>
            <person name="Ramirez L."/>
            <person name="Alfaro M."/>
            <person name="Sun H."/>
            <person name="Tritt A."/>
            <person name="Yoshinaga Y."/>
            <person name="Zwiers L.-H."/>
            <person name="Turgeon B."/>
            <person name="Goodwin S."/>
            <person name="Spatafora J."/>
            <person name="Crous P."/>
            <person name="Grigoriev I."/>
        </authorList>
    </citation>
    <scope>NUCLEOTIDE SEQUENCE</scope>
    <source>
        <strain evidence="5">CBS 113389</strain>
    </source>
</reference>
<evidence type="ECO:0000313" key="5">
    <source>
        <dbReference type="EMBL" id="KAF2484810.1"/>
    </source>
</evidence>
<dbReference type="Pfam" id="PF07992">
    <property type="entry name" value="Pyr_redox_2"/>
    <property type="match status" value="1"/>
</dbReference>
<evidence type="ECO:0000256" key="2">
    <source>
        <dbReference type="ARBA" id="ARBA00022827"/>
    </source>
</evidence>
<evidence type="ECO:0000259" key="4">
    <source>
        <dbReference type="Pfam" id="PF07992"/>
    </source>
</evidence>
<dbReference type="InterPro" id="IPR023753">
    <property type="entry name" value="FAD/NAD-binding_dom"/>
</dbReference>
<evidence type="ECO:0000256" key="3">
    <source>
        <dbReference type="ARBA" id="ARBA00023002"/>
    </source>
</evidence>
<feature type="domain" description="FAD/NAD(P)-binding" evidence="4">
    <location>
        <begin position="9"/>
        <end position="223"/>
    </location>
</feature>
<keyword evidence="3" id="KW-0560">Oxidoreductase</keyword>
<dbReference type="InterPro" id="IPR036188">
    <property type="entry name" value="FAD/NAD-bd_sf"/>
</dbReference>
<organism evidence="5 6">
    <name type="scientific">Neohortaea acidophila</name>
    <dbReference type="NCBI Taxonomy" id="245834"/>
    <lineage>
        <taxon>Eukaryota</taxon>
        <taxon>Fungi</taxon>
        <taxon>Dikarya</taxon>
        <taxon>Ascomycota</taxon>
        <taxon>Pezizomycotina</taxon>
        <taxon>Dothideomycetes</taxon>
        <taxon>Dothideomycetidae</taxon>
        <taxon>Mycosphaerellales</taxon>
        <taxon>Teratosphaeriaceae</taxon>
        <taxon>Neohortaea</taxon>
    </lineage>
</organism>
<keyword evidence="1" id="KW-0285">Flavoprotein</keyword>
<dbReference type="OrthoDB" id="2915840at2759"/>
<keyword evidence="6" id="KW-1185">Reference proteome</keyword>
<name>A0A6A6PXH4_9PEZI</name>
<dbReference type="Gene3D" id="3.50.50.60">
    <property type="entry name" value="FAD/NAD(P)-binding domain"/>
    <property type="match status" value="1"/>
</dbReference>
<dbReference type="RefSeq" id="XP_033591379.1">
    <property type="nucleotide sequence ID" value="XM_033737054.1"/>
</dbReference>
<gene>
    <name evidence="5" type="ORF">BDY17DRAFT_323637</name>
</gene>
<dbReference type="AlphaFoldDB" id="A0A6A6PXH4"/>
<protein>
    <recommendedName>
        <fullName evidence="4">FAD/NAD(P)-binding domain-containing protein</fullName>
    </recommendedName>
</protein>
<evidence type="ECO:0000313" key="6">
    <source>
        <dbReference type="Proteomes" id="UP000799767"/>
    </source>
</evidence>